<name>A0A9W4J8F4_9EURO</name>
<evidence type="ECO:0000259" key="3">
    <source>
        <dbReference type="Pfam" id="PF01370"/>
    </source>
</evidence>
<keyword evidence="5" id="KW-1185">Reference proteome</keyword>
<dbReference type="EMBL" id="CAJVPG010000233">
    <property type="protein sequence ID" value="CAG8381314.1"/>
    <property type="molecule type" value="Genomic_DNA"/>
</dbReference>
<dbReference type="OrthoDB" id="2735536at2759"/>
<gene>
    <name evidence="4" type="ORF">PSALAMII_LOCUS5788</name>
</gene>
<dbReference type="InterPro" id="IPR001509">
    <property type="entry name" value="Epimerase_deHydtase"/>
</dbReference>
<dbReference type="GO" id="GO:0016616">
    <property type="term" value="F:oxidoreductase activity, acting on the CH-OH group of donors, NAD or NADP as acceptor"/>
    <property type="evidence" value="ECO:0007669"/>
    <property type="project" value="TreeGrafter"/>
</dbReference>
<organism evidence="4 5">
    <name type="scientific">Penicillium salamii</name>
    <dbReference type="NCBI Taxonomy" id="1612424"/>
    <lineage>
        <taxon>Eukaryota</taxon>
        <taxon>Fungi</taxon>
        <taxon>Dikarya</taxon>
        <taxon>Ascomycota</taxon>
        <taxon>Pezizomycotina</taxon>
        <taxon>Eurotiomycetes</taxon>
        <taxon>Eurotiomycetidae</taxon>
        <taxon>Eurotiales</taxon>
        <taxon>Aspergillaceae</taxon>
        <taxon>Penicillium</taxon>
    </lineage>
</organism>
<sequence>MTINTAQRDLAHEGIKVLWATHGLELINHSHISSINPRCRSSDRYDVLAVVRDEEKGRSICSQFGTKVEFAVVEDITNSGAFDGVFQESGPIQYVIHSASPFIYGHSDPEREILQPAIEGSRQILKSVLRWAPSVKQVVLTSSLASMVGDPSANGVFNETHWNPITFEQSLDSENTYIGSKKLAEKCAWDFMSQHPDIHFSLTTINPALVFGPLMLPSQSGEKVNTSNQVLDELIQGLHADKVPEAQVPAWVDVRDVASAHVRAIGHPAAQNQRFLISNDLYTMDEIVRIMHDHFATLRSRLPVPQDSSKPPIQFDNSRSRDVLGVRYHSLEECIIATGKSLMAKNGL</sequence>
<evidence type="ECO:0000313" key="5">
    <source>
        <dbReference type="Proteomes" id="UP001152649"/>
    </source>
</evidence>
<evidence type="ECO:0000256" key="1">
    <source>
        <dbReference type="ARBA" id="ARBA00023002"/>
    </source>
</evidence>
<accession>A0A9W4J8F4</accession>
<dbReference type="Gene3D" id="3.40.50.720">
    <property type="entry name" value="NAD(P)-binding Rossmann-like Domain"/>
    <property type="match status" value="1"/>
</dbReference>
<comment type="similarity">
    <text evidence="2">Belongs to the NAD(P)-dependent epimerase/dehydratase family. Dihydroflavonol-4-reductase subfamily.</text>
</comment>
<protein>
    <recommendedName>
        <fullName evidence="3">NAD-dependent epimerase/dehydratase domain-containing protein</fullName>
    </recommendedName>
</protein>
<dbReference type="InterPro" id="IPR036291">
    <property type="entry name" value="NAD(P)-bd_dom_sf"/>
</dbReference>
<dbReference type="PANTHER" id="PTHR10366:SF564">
    <property type="entry name" value="STEROL-4-ALPHA-CARBOXYLATE 3-DEHYDROGENASE, DECARBOXYLATING"/>
    <property type="match status" value="1"/>
</dbReference>
<keyword evidence="1" id="KW-0560">Oxidoreductase</keyword>
<evidence type="ECO:0000256" key="2">
    <source>
        <dbReference type="ARBA" id="ARBA00023445"/>
    </source>
</evidence>
<dbReference type="InterPro" id="IPR050425">
    <property type="entry name" value="NAD(P)_dehydrat-like"/>
</dbReference>
<feature type="domain" description="NAD-dependent epimerase/dehydratase" evidence="3">
    <location>
        <begin position="44"/>
        <end position="272"/>
    </location>
</feature>
<dbReference type="Pfam" id="PF01370">
    <property type="entry name" value="Epimerase"/>
    <property type="match status" value="1"/>
</dbReference>
<dbReference type="PANTHER" id="PTHR10366">
    <property type="entry name" value="NAD DEPENDENT EPIMERASE/DEHYDRATASE"/>
    <property type="match status" value="1"/>
</dbReference>
<proteinExistence type="inferred from homology"/>
<evidence type="ECO:0000313" key="4">
    <source>
        <dbReference type="EMBL" id="CAG8381314.1"/>
    </source>
</evidence>
<dbReference type="AlphaFoldDB" id="A0A9W4J8F4"/>
<dbReference type="Proteomes" id="UP001152649">
    <property type="component" value="Unassembled WGS sequence"/>
</dbReference>
<reference evidence="4" key="1">
    <citation type="submission" date="2021-07" db="EMBL/GenBank/DDBJ databases">
        <authorList>
            <person name="Branca A.L. A."/>
        </authorList>
    </citation>
    <scope>NUCLEOTIDE SEQUENCE</scope>
</reference>
<dbReference type="SUPFAM" id="SSF51735">
    <property type="entry name" value="NAD(P)-binding Rossmann-fold domains"/>
    <property type="match status" value="1"/>
</dbReference>
<comment type="caution">
    <text evidence="4">The sequence shown here is derived from an EMBL/GenBank/DDBJ whole genome shotgun (WGS) entry which is preliminary data.</text>
</comment>